<feature type="repeat" description="ANK" evidence="15">
    <location>
        <begin position="168"/>
        <end position="191"/>
    </location>
</feature>
<feature type="repeat" description="ANK" evidence="15">
    <location>
        <begin position="601"/>
        <end position="633"/>
    </location>
</feature>
<evidence type="ECO:0000256" key="5">
    <source>
        <dbReference type="ARBA" id="ARBA00022553"/>
    </source>
</evidence>
<dbReference type="FunFam" id="2.60.40.2660:FF:000001">
    <property type="entry name" value="Ankyrin-3 isoform 2"/>
    <property type="match status" value="1"/>
</dbReference>
<reference evidence="19" key="2">
    <citation type="submission" date="2025-09" db="UniProtKB">
        <authorList>
            <consortium name="Ensembl"/>
        </authorList>
    </citation>
    <scope>IDENTIFICATION</scope>
</reference>
<evidence type="ECO:0000313" key="19">
    <source>
        <dbReference type="Ensembl" id="ENSSTUP00000085337.1"/>
    </source>
</evidence>
<keyword evidence="5" id="KW-0597">Phosphoprotein</keyword>
<feature type="repeat" description="ANK" evidence="15">
    <location>
        <begin position="535"/>
        <end position="567"/>
    </location>
</feature>
<feature type="repeat" description="ANK" evidence="15">
    <location>
        <begin position="337"/>
        <end position="369"/>
    </location>
</feature>
<dbReference type="SUPFAM" id="SSF47986">
    <property type="entry name" value="DEATH domain"/>
    <property type="match status" value="1"/>
</dbReference>
<keyword evidence="4" id="KW-0963">Cytoplasm</keyword>
<dbReference type="InterPro" id="IPR002110">
    <property type="entry name" value="Ankyrin_rpt"/>
</dbReference>
<dbReference type="Gene3D" id="1.25.40.20">
    <property type="entry name" value="Ankyrin repeat-containing domain"/>
    <property type="match status" value="3"/>
</dbReference>
<dbReference type="Pfam" id="PF12796">
    <property type="entry name" value="Ank_2"/>
    <property type="match status" value="6"/>
</dbReference>
<dbReference type="Pfam" id="PF13637">
    <property type="entry name" value="Ank_4"/>
    <property type="match status" value="3"/>
</dbReference>
<dbReference type="PROSITE" id="PS50017">
    <property type="entry name" value="DEATH_DOMAIN"/>
    <property type="match status" value="1"/>
</dbReference>
<keyword evidence="3" id="KW-1003">Cell membrane</keyword>
<feature type="domain" description="ZU5" evidence="18">
    <location>
        <begin position="1118"/>
        <end position="1265"/>
    </location>
</feature>
<evidence type="ECO:0000256" key="3">
    <source>
        <dbReference type="ARBA" id="ARBA00022475"/>
    </source>
</evidence>
<evidence type="ECO:0000259" key="17">
    <source>
        <dbReference type="PROSITE" id="PS50017"/>
    </source>
</evidence>
<dbReference type="Pfam" id="PF00531">
    <property type="entry name" value="Death"/>
    <property type="match status" value="1"/>
</dbReference>
<feature type="compositionally biased region" description="Basic and acidic residues" evidence="16">
    <location>
        <begin position="1822"/>
        <end position="1838"/>
    </location>
</feature>
<dbReference type="GeneTree" id="ENSGT00940000155279"/>
<dbReference type="PANTHER" id="PTHR24123">
    <property type="entry name" value="ANKYRIN REPEAT-CONTAINING"/>
    <property type="match status" value="1"/>
</dbReference>
<dbReference type="Pfam" id="PF00791">
    <property type="entry name" value="ZU5"/>
    <property type="match status" value="2"/>
</dbReference>
<dbReference type="InterPro" id="IPR000488">
    <property type="entry name" value="Death_dom"/>
</dbReference>
<feature type="repeat" description="ANK" evidence="15">
    <location>
        <begin position="238"/>
        <end position="270"/>
    </location>
</feature>
<keyword evidence="6" id="KW-0677">Repeat</keyword>
<keyword evidence="7" id="KW-0770">Synapse</keyword>
<feature type="repeat" description="ANK" evidence="15">
    <location>
        <begin position="304"/>
        <end position="336"/>
    </location>
</feature>
<dbReference type="SMART" id="SM00248">
    <property type="entry name" value="ANK"/>
    <property type="match status" value="22"/>
</dbReference>
<evidence type="ECO:0000256" key="12">
    <source>
        <dbReference type="ARBA" id="ARBA00023257"/>
    </source>
</evidence>
<feature type="compositionally biased region" description="Basic and acidic residues" evidence="16">
    <location>
        <begin position="1741"/>
        <end position="1750"/>
    </location>
</feature>
<feature type="repeat" description="ANK" evidence="15">
    <location>
        <begin position="722"/>
        <end position="754"/>
    </location>
</feature>
<keyword evidence="11" id="KW-0458">Lysosome</keyword>
<feature type="repeat" description="ANK" evidence="15">
    <location>
        <begin position="370"/>
        <end position="402"/>
    </location>
</feature>
<gene>
    <name evidence="19" type="primary">LOC115194125</name>
</gene>
<evidence type="ECO:0000256" key="9">
    <source>
        <dbReference type="ARBA" id="ARBA00023136"/>
    </source>
</evidence>
<dbReference type="FunFam" id="2.60.220.30:FF:000002">
    <property type="entry name" value="Ankyrin-3 isoform 2"/>
    <property type="match status" value="1"/>
</dbReference>
<feature type="domain" description="Death" evidence="17">
    <location>
        <begin position="1859"/>
        <end position="1943"/>
    </location>
</feature>
<proteinExistence type="predicted"/>
<dbReference type="GO" id="GO:0072659">
    <property type="term" value="P:protein localization to plasma membrane"/>
    <property type="evidence" value="ECO:0007669"/>
    <property type="project" value="UniProtKB-ARBA"/>
</dbReference>
<feature type="region of interest" description="Disordered" evidence="16">
    <location>
        <begin position="1741"/>
        <end position="1856"/>
    </location>
</feature>
<dbReference type="GO" id="GO:0007165">
    <property type="term" value="P:signal transduction"/>
    <property type="evidence" value="ECO:0007669"/>
    <property type="project" value="InterPro"/>
</dbReference>
<keyword evidence="20" id="KW-1185">Reference proteome</keyword>
<comment type="subcellular location">
    <subcellularLocation>
        <location evidence="13">Cell membrane</location>
        <location evidence="13">Sarcolemma</location>
        <location evidence="13">T-tubule</location>
    </subcellularLocation>
    <subcellularLocation>
        <location evidence="1">Cytoplasm</location>
        <location evidence="1">Cytoskeleton</location>
    </subcellularLocation>
    <subcellularLocation>
        <location evidence="2">Lysosome</location>
    </subcellularLocation>
    <subcellularLocation>
        <location evidence="14">Postsynaptic cell membrane</location>
    </subcellularLocation>
</comment>
<organism evidence="19 20">
    <name type="scientific">Salmo trutta</name>
    <name type="common">Brown trout</name>
    <dbReference type="NCBI Taxonomy" id="8032"/>
    <lineage>
        <taxon>Eukaryota</taxon>
        <taxon>Metazoa</taxon>
        <taxon>Chordata</taxon>
        <taxon>Craniata</taxon>
        <taxon>Vertebrata</taxon>
        <taxon>Euteleostomi</taxon>
        <taxon>Actinopterygii</taxon>
        <taxon>Neopterygii</taxon>
        <taxon>Teleostei</taxon>
        <taxon>Protacanthopterygii</taxon>
        <taxon>Salmoniformes</taxon>
        <taxon>Salmonidae</taxon>
        <taxon>Salmoninae</taxon>
        <taxon>Salmo</taxon>
    </lineage>
</organism>
<evidence type="ECO:0000259" key="18">
    <source>
        <dbReference type="PROSITE" id="PS51145"/>
    </source>
</evidence>
<dbReference type="FunFam" id="1.25.40.20:FF:000001">
    <property type="entry name" value="Ankyrin-2 isoform 2"/>
    <property type="match status" value="1"/>
</dbReference>
<protein>
    <submittedName>
        <fullName evidence="19">Ankyrin-2-like</fullName>
    </submittedName>
</protein>
<dbReference type="FunFam" id="1.10.533.10:FF:000002">
    <property type="entry name" value="Ankyrin-3 isoform 2"/>
    <property type="match status" value="1"/>
</dbReference>
<feature type="repeat" description="ANK" evidence="15">
    <location>
        <begin position="436"/>
        <end position="468"/>
    </location>
</feature>
<accession>A0A674CNT0</accession>
<feature type="compositionally biased region" description="Basic and acidic residues" evidence="16">
    <location>
        <begin position="1784"/>
        <end position="1799"/>
    </location>
</feature>
<evidence type="ECO:0000256" key="15">
    <source>
        <dbReference type="PROSITE-ProRule" id="PRU00023"/>
    </source>
</evidence>
<dbReference type="PRINTS" id="PR01415">
    <property type="entry name" value="ANKYRIN"/>
</dbReference>
<dbReference type="FunFam" id="1.25.40.20:FF:000003">
    <property type="entry name" value="Ankyrin, isoform B"/>
    <property type="match status" value="1"/>
</dbReference>
<feature type="domain" description="ZU5" evidence="18">
    <location>
        <begin position="961"/>
        <end position="1116"/>
    </location>
</feature>
<dbReference type="Proteomes" id="UP000472277">
    <property type="component" value="Chromosome 5"/>
</dbReference>
<dbReference type="Gene3D" id="2.60.40.2660">
    <property type="match status" value="1"/>
</dbReference>
<evidence type="ECO:0000256" key="1">
    <source>
        <dbReference type="ARBA" id="ARBA00004245"/>
    </source>
</evidence>
<dbReference type="GO" id="GO:0045211">
    <property type="term" value="C:postsynaptic membrane"/>
    <property type="evidence" value="ECO:0007669"/>
    <property type="project" value="UniProtKB-SubCell"/>
</dbReference>
<evidence type="ECO:0000256" key="6">
    <source>
        <dbReference type="ARBA" id="ARBA00022737"/>
    </source>
</evidence>
<evidence type="ECO:0000256" key="2">
    <source>
        <dbReference type="ARBA" id="ARBA00004371"/>
    </source>
</evidence>
<dbReference type="PROSITE" id="PS50297">
    <property type="entry name" value="ANK_REP_REGION"/>
    <property type="match status" value="20"/>
</dbReference>
<feature type="repeat" description="ANK" evidence="15">
    <location>
        <begin position="634"/>
        <end position="666"/>
    </location>
</feature>
<evidence type="ECO:0000256" key="11">
    <source>
        <dbReference type="ARBA" id="ARBA00023228"/>
    </source>
</evidence>
<dbReference type="Gene3D" id="2.60.220.30">
    <property type="match status" value="2"/>
</dbReference>
<feature type="repeat" description="ANK" evidence="15">
    <location>
        <begin position="135"/>
        <end position="167"/>
    </location>
</feature>
<evidence type="ECO:0000256" key="10">
    <source>
        <dbReference type="ARBA" id="ARBA00023212"/>
    </source>
</evidence>
<dbReference type="GO" id="GO:0005856">
    <property type="term" value="C:cytoskeleton"/>
    <property type="evidence" value="ECO:0007669"/>
    <property type="project" value="UniProtKB-SubCell"/>
</dbReference>
<evidence type="ECO:0000256" key="14">
    <source>
        <dbReference type="ARBA" id="ARBA00034100"/>
    </source>
</evidence>
<dbReference type="Pfam" id="PF17809">
    <property type="entry name" value="UPA_2"/>
    <property type="match status" value="1"/>
</dbReference>
<dbReference type="GO" id="GO:0005764">
    <property type="term" value="C:lysosome"/>
    <property type="evidence" value="ECO:0007669"/>
    <property type="project" value="UniProtKB-SubCell"/>
</dbReference>
<feature type="repeat" description="ANK" evidence="15">
    <location>
        <begin position="403"/>
        <end position="435"/>
    </location>
</feature>
<name>A0A674CNT0_SALTR</name>
<feature type="repeat" description="ANK" evidence="15">
    <location>
        <begin position="469"/>
        <end position="501"/>
    </location>
</feature>
<dbReference type="GO" id="GO:0030315">
    <property type="term" value="C:T-tubule"/>
    <property type="evidence" value="ECO:0007669"/>
    <property type="project" value="UniProtKB-SubCell"/>
</dbReference>
<keyword evidence="9" id="KW-0472">Membrane</keyword>
<dbReference type="SMART" id="SM00218">
    <property type="entry name" value="ZU5"/>
    <property type="match status" value="1"/>
</dbReference>
<dbReference type="SUPFAM" id="SSF48403">
    <property type="entry name" value="Ankyrin repeat"/>
    <property type="match status" value="3"/>
</dbReference>
<evidence type="ECO:0000256" key="13">
    <source>
        <dbReference type="ARBA" id="ARBA00024012"/>
    </source>
</evidence>
<dbReference type="InterPro" id="IPR036770">
    <property type="entry name" value="Ankyrin_rpt-contain_sf"/>
</dbReference>
<evidence type="ECO:0000256" key="16">
    <source>
        <dbReference type="SAM" id="MobiDB-lite"/>
    </source>
</evidence>
<feature type="repeat" description="ANK" evidence="15">
    <location>
        <begin position="102"/>
        <end position="134"/>
    </location>
</feature>
<dbReference type="PROSITE" id="PS50088">
    <property type="entry name" value="ANK_REPEAT"/>
    <property type="match status" value="20"/>
</dbReference>
<feature type="repeat" description="ANK" evidence="15">
    <location>
        <begin position="69"/>
        <end position="101"/>
    </location>
</feature>
<sequence length="1988" mass="219905">MLSSNSIYSRSNKNGPISKQFKTAVKLCQRCSKWSDSNTSFLRAARAGNIDKVLEYLKGGVDIGTCNQNGLNALHLAAKEGHVELVQELLERGSAVDSATKKGNTALHIASLAGQAEVVKILVKRGAEINSQSQNGFTPLYMAAQENHMDVVRYLLENGGNQSTATEDGFTPLAIALQQGHNQVVSVLLENDTKGKVRLPALHIAARKDDTKSAALLLQNDHNADVQSKMMVNRTTESGFTPLHIAAHYGNVNVATLLLNRGAAVDFTARNGITPLHVASKRGNANMVRLLLDRGSQIDAKTRDGLTPLHCAARSGHDPAVELLLERGAPMLARTKNGLSPLHMSAQGDHVECVKHLLQHKAPVDDVTLDYLTALHVAAHCGHYRVTKLLLDKRANPNARALNGFTPLHIACKKNRVKVMELLVKYGAFIQAITESGLTPIHVAAFMGHLNIVLLLLQNGASPDVSNIRGETALHMAARAGQVEVVRCLLRNGALVDARAREDQTPLHIASRLGKTEIVQLLLQHMAHPDASTTNGYTPLHISAREGQVDVASVLLEAGASHSLATKKGFTPLHVASKYGSLDVTKLLLQKRAPPDSAGKNGLTPLHVAAHYDNQKVALLLLDKGASPHATAKNGYTPLHIAAKKNQMDIVVVLLQYGAETNILTKQGVTPLHLASQEGHADMAALLIEKGTQVNVPTKVWRTFISFECFDTNCDLPLSLQLGYTPLIVACHYGNAKMVNFLLQNGASVNAKTKNGYTPLHQAAQQGNTHIINLLLQNGAKPNNITANGNTALAIARRLGYISVVDTLKVVTEEIITSTTTVTEKHKLNVPETMTEVLDVSDEEGEFDDVLSDDSMDLEGDGGEYLRAEDLRELGDDSLPGQYMDGMNYLRFSLEGGRSDSAMSVCVTDCWLWHVLNKWLFVGCQVSSLARENEKDSYRLSWGTENLDNVALSSSPIHSGFLVSFMVDARGGAMRGCRHNGLRIIIPPRKCSAPTRVTCRLVKRHRLATMPPMVEGEGLASRLIEVGPVGAQFLGPVVVEIPHFAALRGKERELVIMRSETGESWKEHHCEHTEEELNQILNGMDEELDPPEELEKKRICRIITRDFPQYFAVVSRVKQDSNLIGPEGGILSSTVVPTVQAVFPEGALTKRIKVGLQAQPMNADVVKKLLGNKATFSPIVTLEPRRRKFHKPITMTIPIPKSNTDPVVNGFGGDQPTLRLLCSITGGTTPAQWEDITGTTPLTFINDCVSFTTNVSARFWLIDCRQVQESVSFSTSVYREIICVPYMAKFVIFAKTHDPIEARLRCFCMTDDKMDKTLEQQENFTEVARSRDVEVLEGKPIYADCFGNLVPLTKSGQHHLFSFFAFKENRLALFIKIRDNTQDSCGRLSFMKEPRSYRSLAHNAICNLNITLPSYSKVRTRPLTSTCLSLSQKQNNTNVTPPHQGKVTPTTSSGVNLFNISIDTSLHQCLHVDFLLCRFQFGTHGEFKQRYYAHESNSHSYYDEDTTSTETTVRKRDLIRDSTALASPDLLSDVSEMKQDLIKMTAILTTDSTDKSSSMEGSGLEKGADEVQGEPFEIMEKVKEDLEKVGKILRNGTYEGEVAKEVARAARMKEEWVLLSDCEIEEAKHMAALEPQEPILREVRVNRGIPRPKAIKDVSGMVKHLSGELKEYLLDVPEGTSTTAQEKEVQEKFTEVVLRKESTGGDVLLSAPKQPQAVSPVSPVVEETPIGSIKDKVKALQQKVEAEQKGQKPTSTKPSNVAVESKIPQKAKERFPKQSPSPKTESEKLEETMSVRELMRSFQKGQDPSKRKSGLFELKTVSSEHETTESESQERDKQINPPRKHSKEFVDPQDEAERKEERLEIIADHLGFSWTELARELEFSEERINLIRIENPNSLQDQSHALLKLWTDRDGKHATETTLIKRLTKINRMDIVHLIETKIIKSTQEDASSHTYAEIERTIALDHSEGIVYYQAKWKCPMFTVMRQ</sequence>
<evidence type="ECO:0000256" key="8">
    <source>
        <dbReference type="ARBA" id="ARBA00023043"/>
    </source>
</evidence>
<dbReference type="FunFam" id="2.60.220.30:FF:000001">
    <property type="entry name" value="Ankyrin-3 isoform 2"/>
    <property type="match status" value="1"/>
</dbReference>
<feature type="repeat" description="ANK" evidence="15">
    <location>
        <begin position="755"/>
        <end position="787"/>
    </location>
</feature>
<reference evidence="19" key="1">
    <citation type="submission" date="2025-08" db="UniProtKB">
        <authorList>
            <consortium name="Ensembl"/>
        </authorList>
    </citation>
    <scope>IDENTIFICATION</scope>
</reference>
<dbReference type="Ensembl" id="ENSSTUT00000090769.1">
    <property type="protein sequence ID" value="ENSSTUP00000085337.1"/>
    <property type="gene ID" value="ENSSTUG00000034215.1"/>
</dbReference>
<evidence type="ECO:0000256" key="7">
    <source>
        <dbReference type="ARBA" id="ARBA00023018"/>
    </source>
</evidence>
<keyword evidence="12" id="KW-0628">Postsynaptic cell membrane</keyword>
<keyword evidence="10" id="KW-0206">Cytoskeleton</keyword>
<dbReference type="Pfam" id="PF00023">
    <property type="entry name" value="Ank"/>
    <property type="match status" value="1"/>
</dbReference>
<feature type="repeat" description="ANK" evidence="15">
    <location>
        <begin position="568"/>
        <end position="600"/>
    </location>
</feature>
<dbReference type="InterPro" id="IPR000906">
    <property type="entry name" value="ZU5_dom"/>
</dbReference>
<feature type="compositionally biased region" description="Basic and acidic residues" evidence="16">
    <location>
        <begin position="1847"/>
        <end position="1856"/>
    </location>
</feature>
<dbReference type="Gene3D" id="1.10.533.10">
    <property type="entry name" value="Death Domain, Fas"/>
    <property type="match status" value="1"/>
</dbReference>
<dbReference type="InterPro" id="IPR011029">
    <property type="entry name" value="DEATH-like_dom_sf"/>
</dbReference>
<dbReference type="PROSITE" id="PS51145">
    <property type="entry name" value="ZU5"/>
    <property type="match status" value="2"/>
</dbReference>
<keyword evidence="8 15" id="KW-0040">ANK repeat</keyword>
<evidence type="ECO:0000313" key="20">
    <source>
        <dbReference type="Proteomes" id="UP000472277"/>
    </source>
</evidence>
<feature type="repeat" description="ANK" evidence="15">
    <location>
        <begin position="667"/>
        <end position="699"/>
    </location>
</feature>
<dbReference type="SMART" id="SM00005">
    <property type="entry name" value="DEATH"/>
    <property type="match status" value="1"/>
</dbReference>
<dbReference type="FunFam" id="1.25.40.20:FF:000002">
    <property type="entry name" value="Ankyrin-2 isoform 2"/>
    <property type="match status" value="1"/>
</dbReference>
<dbReference type="PANTHER" id="PTHR24123:SF49">
    <property type="entry name" value="ANKYRIN-2-LIKE ISOFORM X1"/>
    <property type="match status" value="1"/>
</dbReference>
<feature type="repeat" description="ANK" evidence="15">
    <location>
        <begin position="502"/>
        <end position="534"/>
    </location>
</feature>
<evidence type="ECO:0000256" key="4">
    <source>
        <dbReference type="ARBA" id="ARBA00022490"/>
    </source>
</evidence>
<feature type="repeat" description="ANK" evidence="15">
    <location>
        <begin position="271"/>
        <end position="303"/>
    </location>
</feature>
<dbReference type="InterPro" id="IPR051165">
    <property type="entry name" value="Multifunctional_ANK_Repeat"/>
</dbReference>
<dbReference type="InterPro" id="IPR040745">
    <property type="entry name" value="Ankyrin_UPA"/>
</dbReference>